<sequence length="262" mass="27119">MSTSATPREFSVERDGGVLRISWDRPDALNALTGEMVLGTAAAIEAAADDPAVRVVVVAGRGPAFSAGADLEEVNPDQPIGEATLDAANRLIRAIRAVPKPVVAAVHGPAAGFGASIALSADITLAASSAYFLLAFAHVGLMPDGGSTALVPASVGRARATRLAMLGERVDAATAFDWGLITKATSDEDFPAELANLTAKLEAGPTAAYARIKQALDTTALSALEPALEVEKEGQLALFESHDFAEGTRAFREKRKPRFVGA</sequence>
<evidence type="ECO:0000256" key="1">
    <source>
        <dbReference type="ARBA" id="ARBA00005254"/>
    </source>
</evidence>
<dbReference type="Pfam" id="PF00378">
    <property type="entry name" value="ECH_1"/>
    <property type="match status" value="1"/>
</dbReference>
<comment type="similarity">
    <text evidence="1">Belongs to the enoyl-CoA hydratase/isomerase family.</text>
</comment>
<dbReference type="EMBL" id="JASAOF010000002">
    <property type="protein sequence ID" value="MDI2027714.1"/>
    <property type="molecule type" value="Genomic_DNA"/>
</dbReference>
<evidence type="ECO:0000313" key="3">
    <source>
        <dbReference type="Proteomes" id="UP001237595"/>
    </source>
</evidence>
<evidence type="ECO:0000313" key="2">
    <source>
        <dbReference type="EMBL" id="MDI2027714.1"/>
    </source>
</evidence>
<dbReference type="InterPro" id="IPR001753">
    <property type="entry name" value="Enoyl-CoA_hydra/iso"/>
</dbReference>
<dbReference type="InterPro" id="IPR014748">
    <property type="entry name" value="Enoyl-CoA_hydra_C"/>
</dbReference>
<gene>
    <name evidence="2" type="ORF">QFW96_03800</name>
</gene>
<accession>A0ABT6PID5</accession>
<dbReference type="Gene3D" id="1.10.12.10">
    <property type="entry name" value="Lyase 2-enoyl-coa Hydratase, Chain A, domain 2"/>
    <property type="match status" value="1"/>
</dbReference>
<name>A0ABT6PID5_9PSEU</name>
<dbReference type="Proteomes" id="UP001237595">
    <property type="component" value="Unassembled WGS sequence"/>
</dbReference>
<dbReference type="RefSeq" id="WP_281454100.1">
    <property type="nucleotide sequence ID" value="NZ_JASAOF010000002.1"/>
</dbReference>
<protein>
    <submittedName>
        <fullName evidence="2">Enoyl-CoA hydratase-related protein</fullName>
    </submittedName>
</protein>
<dbReference type="CDD" id="cd06558">
    <property type="entry name" value="crotonase-like"/>
    <property type="match status" value="1"/>
</dbReference>
<proteinExistence type="inferred from homology"/>
<dbReference type="SUPFAM" id="SSF52096">
    <property type="entry name" value="ClpP/crotonase"/>
    <property type="match status" value="1"/>
</dbReference>
<dbReference type="Gene3D" id="3.90.226.10">
    <property type="entry name" value="2-enoyl-CoA Hydratase, Chain A, domain 1"/>
    <property type="match status" value="1"/>
</dbReference>
<dbReference type="PANTHER" id="PTHR43459:SF1">
    <property type="entry name" value="EG:BACN32G11.4 PROTEIN"/>
    <property type="match status" value="1"/>
</dbReference>
<comment type="caution">
    <text evidence="2">The sequence shown here is derived from an EMBL/GenBank/DDBJ whole genome shotgun (WGS) entry which is preliminary data.</text>
</comment>
<dbReference type="PANTHER" id="PTHR43459">
    <property type="entry name" value="ENOYL-COA HYDRATASE"/>
    <property type="match status" value="1"/>
</dbReference>
<organism evidence="2 3">
    <name type="scientific">Saccharopolyspora ipomoeae</name>
    <dbReference type="NCBI Taxonomy" id="3042027"/>
    <lineage>
        <taxon>Bacteria</taxon>
        <taxon>Bacillati</taxon>
        <taxon>Actinomycetota</taxon>
        <taxon>Actinomycetes</taxon>
        <taxon>Pseudonocardiales</taxon>
        <taxon>Pseudonocardiaceae</taxon>
        <taxon>Saccharopolyspora</taxon>
    </lineage>
</organism>
<reference evidence="2 3" key="1">
    <citation type="submission" date="2023-04" db="EMBL/GenBank/DDBJ databases">
        <title>Draft genome sequence of Saccharopolyspora sp. TS4A08 isolated from sweet potato rhizospheric soil.</title>
        <authorList>
            <person name="Suksaard P."/>
            <person name="Duangmal K."/>
        </authorList>
    </citation>
    <scope>NUCLEOTIDE SEQUENCE [LARGE SCALE GENOMIC DNA]</scope>
    <source>
        <strain evidence="2 3">TS4A08</strain>
    </source>
</reference>
<keyword evidence="3" id="KW-1185">Reference proteome</keyword>
<dbReference type="InterPro" id="IPR029045">
    <property type="entry name" value="ClpP/crotonase-like_dom_sf"/>
</dbReference>